<evidence type="ECO:0000313" key="11">
    <source>
        <dbReference type="EMBL" id="MFC3154670.1"/>
    </source>
</evidence>
<sequence>MTTATIPDWVNHVITAPSASAEAEARAHQTQLTKPAGSLGRLESLAVAFAGFQGCVKPTLERIVIRVFAADHGIAAQGTSAYPQEVTAQMLANFCHGGAAVSVLAGLLDADFRAVNLGCVGKVAPHKNLIDNTIASATADFSSAPAMTAERLSAALNAGFAQAQQGDLFIGGEMGIGNTTSAAALLAALFHLAPEAITGKGTGIDEATLARKTQLIGKALKLHRDQLTNPAAILQRLGGFEIAALVGAYIGSAQQGVPVLVDGFISTAAAAIAVALQPTLAPWLLYAHLSNESGHKLALNKLNAQPILALDMRLGEGSGAALAAGVVRQALALHNTMATFADAGVSHAD</sequence>
<dbReference type="PANTHER" id="PTHR43463">
    <property type="entry name" value="NICOTINATE-NUCLEOTIDE--DIMETHYLBENZIMIDAZOLE PHOSPHORIBOSYLTRANSFERASE"/>
    <property type="match status" value="1"/>
</dbReference>
<evidence type="ECO:0000313" key="12">
    <source>
        <dbReference type="Proteomes" id="UP001595548"/>
    </source>
</evidence>
<protein>
    <recommendedName>
        <fullName evidence="4 10">Nicotinate-nucleotide--dimethylbenzimidazole phosphoribosyltransferase</fullName>
        <shortName evidence="10">NN:DBI PRT</shortName>
        <ecNumber evidence="3 10">2.4.2.21</ecNumber>
    </recommendedName>
    <alternativeName>
        <fullName evidence="8 10">N(1)-alpha-phosphoribosyltransferase</fullName>
    </alternativeName>
</protein>
<dbReference type="PANTHER" id="PTHR43463:SF1">
    <property type="entry name" value="NICOTINATE-NUCLEOTIDE--DIMETHYLBENZIMIDAZOLE PHOSPHORIBOSYLTRANSFERASE"/>
    <property type="match status" value="1"/>
</dbReference>
<dbReference type="InterPro" id="IPR036087">
    <property type="entry name" value="Nict_dMeBzImd_PRibTrfase_sf"/>
</dbReference>
<evidence type="ECO:0000256" key="1">
    <source>
        <dbReference type="ARBA" id="ARBA00005049"/>
    </source>
</evidence>
<dbReference type="InterPro" id="IPR023195">
    <property type="entry name" value="Nict_dMeBzImd_PRibTrfase_N"/>
</dbReference>
<dbReference type="Gene3D" id="3.40.50.10210">
    <property type="match status" value="1"/>
</dbReference>
<dbReference type="HAMAP" id="MF_00230">
    <property type="entry name" value="CobT"/>
    <property type="match status" value="1"/>
</dbReference>
<reference evidence="12" key="1">
    <citation type="journal article" date="2019" name="Int. J. Syst. Evol. Microbiol.">
        <title>The Global Catalogue of Microorganisms (GCM) 10K type strain sequencing project: providing services to taxonomists for standard genome sequencing and annotation.</title>
        <authorList>
            <consortium name="The Broad Institute Genomics Platform"/>
            <consortium name="The Broad Institute Genome Sequencing Center for Infectious Disease"/>
            <person name="Wu L."/>
            <person name="Ma J."/>
        </authorList>
    </citation>
    <scope>NUCLEOTIDE SEQUENCE [LARGE SCALE GENOMIC DNA]</scope>
    <source>
        <strain evidence="12">KCTC 52141</strain>
    </source>
</reference>
<dbReference type="CDD" id="cd02439">
    <property type="entry name" value="DMB-PRT_CobT"/>
    <property type="match status" value="1"/>
</dbReference>
<dbReference type="Proteomes" id="UP001595548">
    <property type="component" value="Unassembled WGS sequence"/>
</dbReference>
<accession>A0ABV7HRG5</accession>
<comment type="pathway">
    <text evidence="1 10">Nucleoside biosynthesis; alpha-ribazole biosynthesis; alpha-ribazole from 5,6-dimethylbenzimidazole: step 1/2.</text>
</comment>
<comment type="catalytic activity">
    <reaction evidence="9 10">
        <text>5,6-dimethylbenzimidazole + nicotinate beta-D-ribonucleotide = alpha-ribazole 5'-phosphate + nicotinate + H(+)</text>
        <dbReference type="Rhea" id="RHEA:11196"/>
        <dbReference type="ChEBI" id="CHEBI:15378"/>
        <dbReference type="ChEBI" id="CHEBI:15890"/>
        <dbReference type="ChEBI" id="CHEBI:32544"/>
        <dbReference type="ChEBI" id="CHEBI:57502"/>
        <dbReference type="ChEBI" id="CHEBI:57918"/>
        <dbReference type="EC" id="2.4.2.21"/>
    </reaction>
</comment>
<comment type="caution">
    <text evidence="11">The sequence shown here is derived from an EMBL/GenBank/DDBJ whole genome shotgun (WGS) entry which is preliminary data.</text>
</comment>
<evidence type="ECO:0000256" key="6">
    <source>
        <dbReference type="ARBA" id="ARBA00022676"/>
    </source>
</evidence>
<dbReference type="GO" id="GO:0008939">
    <property type="term" value="F:nicotinate-nucleotide-dimethylbenzimidazole phosphoribosyltransferase activity"/>
    <property type="evidence" value="ECO:0007669"/>
    <property type="project" value="UniProtKB-EC"/>
</dbReference>
<keyword evidence="6 10" id="KW-0328">Glycosyltransferase</keyword>
<keyword evidence="5 10" id="KW-0169">Cobalamin biosynthesis</keyword>
<evidence type="ECO:0000256" key="3">
    <source>
        <dbReference type="ARBA" id="ARBA00011991"/>
    </source>
</evidence>
<dbReference type="SUPFAM" id="SSF52733">
    <property type="entry name" value="Nicotinate mononucleotide:5,6-dimethylbenzimidazole phosphoribosyltransferase (CobT)"/>
    <property type="match status" value="1"/>
</dbReference>
<dbReference type="NCBIfam" id="TIGR03160">
    <property type="entry name" value="cobT_DBIPRT"/>
    <property type="match status" value="1"/>
</dbReference>
<name>A0ABV7HRG5_9GAMM</name>
<dbReference type="Pfam" id="PF02277">
    <property type="entry name" value="DBI_PRT"/>
    <property type="match status" value="1"/>
</dbReference>
<evidence type="ECO:0000256" key="5">
    <source>
        <dbReference type="ARBA" id="ARBA00022573"/>
    </source>
</evidence>
<comment type="function">
    <text evidence="10">Catalyzes the synthesis of alpha-ribazole-5'-phosphate from nicotinate mononucleotide (NAMN) and 5,6-dimethylbenzimidazole (DMB).</text>
</comment>
<gene>
    <name evidence="10 11" type="primary">cobT</name>
    <name evidence="11" type="ORF">ACFOEB_05590</name>
</gene>
<evidence type="ECO:0000256" key="10">
    <source>
        <dbReference type="HAMAP-Rule" id="MF_00230"/>
    </source>
</evidence>
<keyword evidence="7 10" id="KW-0808">Transferase</keyword>
<evidence type="ECO:0000256" key="4">
    <source>
        <dbReference type="ARBA" id="ARBA00015486"/>
    </source>
</evidence>
<dbReference type="InterPro" id="IPR017846">
    <property type="entry name" value="Nict_dMeBzImd_PRibTrfase_bact"/>
</dbReference>
<dbReference type="InterPro" id="IPR003200">
    <property type="entry name" value="Nict_dMeBzImd_PRibTrfase"/>
</dbReference>
<proteinExistence type="inferred from homology"/>
<organism evidence="11 12">
    <name type="scientific">Gilvimarinus japonicus</name>
    <dbReference type="NCBI Taxonomy" id="1796469"/>
    <lineage>
        <taxon>Bacteria</taxon>
        <taxon>Pseudomonadati</taxon>
        <taxon>Pseudomonadota</taxon>
        <taxon>Gammaproteobacteria</taxon>
        <taxon>Cellvibrionales</taxon>
        <taxon>Cellvibrionaceae</taxon>
        <taxon>Gilvimarinus</taxon>
    </lineage>
</organism>
<evidence type="ECO:0000256" key="9">
    <source>
        <dbReference type="ARBA" id="ARBA00047340"/>
    </source>
</evidence>
<dbReference type="EC" id="2.4.2.21" evidence="3 10"/>
<evidence type="ECO:0000256" key="2">
    <source>
        <dbReference type="ARBA" id="ARBA00007110"/>
    </source>
</evidence>
<dbReference type="EMBL" id="JBHRTL010000006">
    <property type="protein sequence ID" value="MFC3154670.1"/>
    <property type="molecule type" value="Genomic_DNA"/>
</dbReference>
<evidence type="ECO:0000256" key="8">
    <source>
        <dbReference type="ARBA" id="ARBA00030686"/>
    </source>
</evidence>
<keyword evidence="12" id="KW-1185">Reference proteome</keyword>
<dbReference type="RefSeq" id="WP_382415059.1">
    <property type="nucleotide sequence ID" value="NZ_AP031500.1"/>
</dbReference>
<dbReference type="NCBIfam" id="NF000996">
    <property type="entry name" value="PRK00105.1"/>
    <property type="match status" value="1"/>
</dbReference>
<evidence type="ECO:0000256" key="7">
    <source>
        <dbReference type="ARBA" id="ARBA00022679"/>
    </source>
</evidence>
<comment type="similarity">
    <text evidence="2 10">Belongs to the CobT family.</text>
</comment>
<dbReference type="Gene3D" id="1.10.1610.10">
    <property type="match status" value="1"/>
</dbReference>
<feature type="active site" description="Proton acceptor" evidence="10">
    <location>
        <position position="316"/>
    </location>
</feature>